<protein>
    <submittedName>
        <fullName evidence="1">Uncharacterized protein</fullName>
    </submittedName>
</protein>
<comment type="caution">
    <text evidence="1">The sequence shown here is derived from an EMBL/GenBank/DDBJ whole genome shotgun (WGS) entry which is preliminary data.</text>
</comment>
<dbReference type="Proteomes" id="UP000031473">
    <property type="component" value="Unassembled WGS sequence"/>
</dbReference>
<name>A0A0C1F4S4_9FLAO</name>
<gene>
    <name evidence="1" type="ORF">OA86_12185</name>
</gene>
<accession>A0A0C1F4S4</accession>
<reference evidence="1 2" key="1">
    <citation type="submission" date="2014-10" db="EMBL/GenBank/DDBJ databases">
        <title>Kaistella jeonii genome.</title>
        <authorList>
            <person name="Clayton J.T."/>
            <person name="Newman J.D."/>
        </authorList>
    </citation>
    <scope>NUCLEOTIDE SEQUENCE [LARGE SCALE GENOMIC DNA]</scope>
    <source>
        <strain evidence="1 2">DSM 17048</strain>
    </source>
</reference>
<dbReference type="AlphaFoldDB" id="A0A0C1F4S4"/>
<proteinExistence type="predicted"/>
<evidence type="ECO:0000313" key="2">
    <source>
        <dbReference type="Proteomes" id="UP000031473"/>
    </source>
</evidence>
<dbReference type="EMBL" id="JSYL01000010">
    <property type="protein sequence ID" value="KIA88112.1"/>
    <property type="molecule type" value="Genomic_DNA"/>
</dbReference>
<sequence length="196" mass="21919">MKENLFFRATRSTVKKRGFNSVFFNLILLPLLCISSFFSASALKVDVPQQDQQAIIYVTENAVVFGTEDVTNASIVKIKAPLEAKDSKNITDSKIKKEIPIAKKESRKQAENLPKLSKPKFVFKSSTSNQNFGAGSFSNTRNSIINPVFFAKNVIVYHHTALSIPVLLYLINIYTAEFSKTAALSQFLFSRPPPFC</sequence>
<keyword evidence="2" id="KW-1185">Reference proteome</keyword>
<evidence type="ECO:0000313" key="1">
    <source>
        <dbReference type="EMBL" id="KIA88112.1"/>
    </source>
</evidence>
<organism evidence="1 2">
    <name type="scientific">Kaistella jeonii</name>
    <dbReference type="NCBI Taxonomy" id="266749"/>
    <lineage>
        <taxon>Bacteria</taxon>
        <taxon>Pseudomonadati</taxon>
        <taxon>Bacteroidota</taxon>
        <taxon>Flavobacteriia</taxon>
        <taxon>Flavobacteriales</taxon>
        <taxon>Weeksellaceae</taxon>
        <taxon>Chryseobacterium group</taxon>
        <taxon>Kaistella</taxon>
    </lineage>
</organism>